<proteinExistence type="predicted"/>
<dbReference type="Proteomes" id="UP000216361">
    <property type="component" value="Unassembled WGS sequence"/>
</dbReference>
<organism evidence="1 2">
    <name type="scientific">Elstera cyanobacteriorum</name>
    <dbReference type="NCBI Taxonomy" id="2022747"/>
    <lineage>
        <taxon>Bacteria</taxon>
        <taxon>Pseudomonadati</taxon>
        <taxon>Pseudomonadota</taxon>
        <taxon>Alphaproteobacteria</taxon>
        <taxon>Rhodospirillales</taxon>
        <taxon>Rhodospirillaceae</taxon>
        <taxon>Elstera</taxon>
    </lineage>
</organism>
<keyword evidence="2" id="KW-1185">Reference proteome</keyword>
<name>A0A255XZE7_9PROT</name>
<gene>
    <name evidence="1" type="ORF">CHR90_00355</name>
</gene>
<reference evidence="1 2" key="1">
    <citation type="submission" date="2017-07" db="EMBL/GenBank/DDBJ databases">
        <title>Elstera cyanobacteriorum sp. nov., a novel bacterium isolated from cyanobacterial aggregates in a eutrophic lake.</title>
        <authorList>
            <person name="Cai H."/>
        </authorList>
    </citation>
    <scope>NUCLEOTIDE SEQUENCE [LARGE SCALE GENOMIC DNA]</scope>
    <source>
        <strain evidence="1 2">TH019</strain>
    </source>
</reference>
<evidence type="ECO:0000313" key="2">
    <source>
        <dbReference type="Proteomes" id="UP000216361"/>
    </source>
</evidence>
<protein>
    <submittedName>
        <fullName evidence="1">Uncharacterized protein</fullName>
    </submittedName>
</protein>
<sequence>MLGALTACATGQPQEIGPAVKGIETPKVVRVAPPPERKDFHLIERRRWVPEEGYYLTTYRKNQLTPQEHGPGLIMAPDGRHFVVLEDKATRFISTETGEEVFKLNILGSRYGSWFFSTDKRYFFINSIDFDIDQSKREFIDLSLRVKKESERGVLLLIDLWNNFSVEKIYYEKDICAKLHYNPNDCVMVIENNGAINSSNQSLGDNELLIREVPSKNNPRYEGGWPYYAYNFRTKEVKILPRLSNNEMVEFVLQSGLVKREEYSGGISATVRLIASEELLKKDVVVYSVRVPFKPSSEKNSPYAPKLFHGLISINVKTGERKIIGVPGYEDTGGASIRTYVRGDKIALLGGTLFQGRYTMADLYQVFEVTPEWQRLFSYSNADKSKVPLVLGYLYAVRDRDHYLGFRSAKTLTFTDVYLNPLRSFTTPFRLGGLSSEQSISVDGRTAVGTDSDSKNIYLIQFP</sequence>
<dbReference type="AlphaFoldDB" id="A0A255XZE7"/>
<dbReference type="EMBL" id="NOXS01000011">
    <property type="protein sequence ID" value="OYQ22389.1"/>
    <property type="molecule type" value="Genomic_DNA"/>
</dbReference>
<dbReference type="RefSeq" id="WP_094406580.1">
    <property type="nucleotide sequence ID" value="NZ_BMJZ01000019.1"/>
</dbReference>
<comment type="caution">
    <text evidence="1">The sequence shown here is derived from an EMBL/GenBank/DDBJ whole genome shotgun (WGS) entry which is preliminary data.</text>
</comment>
<evidence type="ECO:0000313" key="1">
    <source>
        <dbReference type="EMBL" id="OYQ22389.1"/>
    </source>
</evidence>
<accession>A0A255XZE7</accession>